<accession>A0A8D2LQX2</accession>
<dbReference type="PANTHER" id="PTHR23226">
    <property type="entry name" value="ZINC FINGER AND SCAN DOMAIN-CONTAINING"/>
    <property type="match status" value="1"/>
</dbReference>
<reference evidence="14" key="1">
    <citation type="submission" date="2025-08" db="UniProtKB">
        <authorList>
            <consortium name="Ensembl"/>
        </authorList>
    </citation>
    <scope>IDENTIFICATION</scope>
</reference>
<keyword evidence="10" id="KW-0539">Nucleus</keyword>
<dbReference type="Ensembl" id="ENSVKKT00000026006.1">
    <property type="protein sequence ID" value="ENSVKKP00000025392.1"/>
    <property type="gene ID" value="ENSVKKG00000016668.1"/>
</dbReference>
<name>A0A8D2LQX2_VARKO</name>
<keyword evidence="5 11" id="KW-0863">Zinc-finger</keyword>
<feature type="domain" description="C2H2-type" evidence="13">
    <location>
        <begin position="176"/>
        <end position="203"/>
    </location>
</feature>
<evidence type="ECO:0000256" key="9">
    <source>
        <dbReference type="ARBA" id="ARBA00023163"/>
    </source>
</evidence>
<comment type="subcellular location">
    <subcellularLocation>
        <location evidence="2">Nucleus</location>
    </subcellularLocation>
</comment>
<dbReference type="PROSITE" id="PS00028">
    <property type="entry name" value="ZINC_FINGER_C2H2_1"/>
    <property type="match status" value="4"/>
</dbReference>
<evidence type="ECO:0000256" key="2">
    <source>
        <dbReference type="ARBA" id="ARBA00004123"/>
    </source>
</evidence>
<dbReference type="FunFam" id="3.30.160.60:FF:000823">
    <property type="entry name" value="replication initiator 1 isoform X1"/>
    <property type="match status" value="1"/>
</dbReference>
<keyword evidence="6" id="KW-0862">Zinc</keyword>
<dbReference type="GO" id="GO:0000978">
    <property type="term" value="F:RNA polymerase II cis-regulatory region sequence-specific DNA binding"/>
    <property type="evidence" value="ECO:0007669"/>
    <property type="project" value="TreeGrafter"/>
</dbReference>
<keyword evidence="15" id="KW-1185">Reference proteome</keyword>
<evidence type="ECO:0000256" key="6">
    <source>
        <dbReference type="ARBA" id="ARBA00022833"/>
    </source>
</evidence>
<dbReference type="GO" id="GO:0008270">
    <property type="term" value="F:zinc ion binding"/>
    <property type="evidence" value="ECO:0007669"/>
    <property type="project" value="UniProtKB-KW"/>
</dbReference>
<evidence type="ECO:0000256" key="10">
    <source>
        <dbReference type="ARBA" id="ARBA00023242"/>
    </source>
</evidence>
<dbReference type="FunFam" id="3.30.160.60:FF:001270">
    <property type="entry name" value="zinc finger protein 583 isoform X1"/>
    <property type="match status" value="1"/>
</dbReference>
<dbReference type="SMART" id="SM00355">
    <property type="entry name" value="ZnF_C2H2"/>
    <property type="match status" value="4"/>
</dbReference>
<evidence type="ECO:0000313" key="15">
    <source>
        <dbReference type="Proteomes" id="UP000694545"/>
    </source>
</evidence>
<keyword evidence="3" id="KW-0479">Metal-binding</keyword>
<evidence type="ECO:0000259" key="13">
    <source>
        <dbReference type="PROSITE" id="PS50157"/>
    </source>
</evidence>
<evidence type="ECO:0000256" key="7">
    <source>
        <dbReference type="ARBA" id="ARBA00023015"/>
    </source>
</evidence>
<dbReference type="Pfam" id="PF00096">
    <property type="entry name" value="zf-C2H2"/>
    <property type="match status" value="4"/>
</dbReference>
<dbReference type="AlphaFoldDB" id="A0A8D2LQX2"/>
<feature type="region of interest" description="Disordered" evidence="12">
    <location>
        <begin position="28"/>
        <end position="64"/>
    </location>
</feature>
<dbReference type="GO" id="GO:0005634">
    <property type="term" value="C:nucleus"/>
    <property type="evidence" value="ECO:0007669"/>
    <property type="project" value="UniProtKB-SubCell"/>
</dbReference>
<dbReference type="PANTHER" id="PTHR23226:SF377">
    <property type="entry name" value="ZINC FINGER AND SCAN DOMAIN-CONTAINING PROTEIN 20"/>
    <property type="match status" value="1"/>
</dbReference>
<dbReference type="Gene3D" id="3.30.160.60">
    <property type="entry name" value="Classic Zinc Finger"/>
    <property type="match status" value="4"/>
</dbReference>
<proteinExistence type="predicted"/>
<reference evidence="14" key="2">
    <citation type="submission" date="2025-09" db="UniProtKB">
        <authorList>
            <consortium name="Ensembl"/>
        </authorList>
    </citation>
    <scope>IDENTIFICATION</scope>
</reference>
<evidence type="ECO:0000256" key="5">
    <source>
        <dbReference type="ARBA" id="ARBA00022771"/>
    </source>
</evidence>
<dbReference type="PROSITE" id="PS50157">
    <property type="entry name" value="ZINC_FINGER_C2H2_2"/>
    <property type="match status" value="4"/>
</dbReference>
<feature type="domain" description="C2H2-type" evidence="13">
    <location>
        <begin position="148"/>
        <end position="175"/>
    </location>
</feature>
<dbReference type="InterPro" id="IPR013087">
    <property type="entry name" value="Znf_C2H2_type"/>
</dbReference>
<feature type="domain" description="C2H2-type" evidence="13">
    <location>
        <begin position="120"/>
        <end position="147"/>
    </location>
</feature>
<evidence type="ECO:0000256" key="3">
    <source>
        <dbReference type="ARBA" id="ARBA00022723"/>
    </source>
</evidence>
<keyword evidence="7" id="KW-0805">Transcription regulation</keyword>
<evidence type="ECO:0000313" key="14">
    <source>
        <dbReference type="Ensembl" id="ENSVKKP00000025392.1"/>
    </source>
</evidence>
<comment type="function">
    <text evidence="1">May be involved in transcriptional regulation.</text>
</comment>
<dbReference type="GO" id="GO:0042802">
    <property type="term" value="F:identical protein binding"/>
    <property type="evidence" value="ECO:0007669"/>
    <property type="project" value="UniProtKB-ARBA"/>
</dbReference>
<evidence type="ECO:0000256" key="8">
    <source>
        <dbReference type="ARBA" id="ARBA00023125"/>
    </source>
</evidence>
<evidence type="ECO:0000256" key="12">
    <source>
        <dbReference type="SAM" id="MobiDB-lite"/>
    </source>
</evidence>
<organism evidence="14 15">
    <name type="scientific">Varanus komodoensis</name>
    <name type="common">Komodo dragon</name>
    <dbReference type="NCBI Taxonomy" id="61221"/>
    <lineage>
        <taxon>Eukaryota</taxon>
        <taxon>Metazoa</taxon>
        <taxon>Chordata</taxon>
        <taxon>Craniata</taxon>
        <taxon>Vertebrata</taxon>
        <taxon>Euteleostomi</taxon>
        <taxon>Lepidosauria</taxon>
        <taxon>Squamata</taxon>
        <taxon>Bifurcata</taxon>
        <taxon>Unidentata</taxon>
        <taxon>Episquamata</taxon>
        <taxon>Toxicofera</taxon>
        <taxon>Anguimorpha</taxon>
        <taxon>Paleoanguimorpha</taxon>
        <taxon>Varanoidea</taxon>
        <taxon>Varanidae</taxon>
        <taxon>Varanus</taxon>
    </lineage>
</organism>
<dbReference type="Proteomes" id="UP000694545">
    <property type="component" value="Unplaced"/>
</dbReference>
<dbReference type="FunFam" id="3.30.160.60:FF:000496">
    <property type="entry name" value="Zinc finger with KRAB and SCAN domains 1"/>
    <property type="match status" value="1"/>
</dbReference>
<sequence length="243" mass="27813">MENSHQGEAVPEETLRVGAGTFQWKFPVTSEKGRRVKKPVGRGRQCREPAGGPRDAVGESSEVPTEWGKPLFSKYEGKHRYMSGLIVTQIGENPFGSSSWQEGIQCGEQFQENLLRKRLYECPECGKDFPTRGTLIRHVRIHTGERPFECPQCGQFFSQRAHLMRHQRIHTGEKPHACPECERSFSRSDELIRHQRTHGREKYYICHECGKSFSHKGTLANHQKSHEMLEGFPSPDAQGRKNL</sequence>
<evidence type="ECO:0000256" key="4">
    <source>
        <dbReference type="ARBA" id="ARBA00022737"/>
    </source>
</evidence>
<dbReference type="GO" id="GO:0000981">
    <property type="term" value="F:DNA-binding transcription factor activity, RNA polymerase II-specific"/>
    <property type="evidence" value="ECO:0007669"/>
    <property type="project" value="TreeGrafter"/>
</dbReference>
<protein>
    <recommendedName>
        <fullName evidence="13">C2H2-type domain-containing protein</fullName>
    </recommendedName>
</protein>
<dbReference type="SUPFAM" id="SSF57667">
    <property type="entry name" value="beta-beta-alpha zinc fingers"/>
    <property type="match status" value="2"/>
</dbReference>
<feature type="domain" description="C2H2-type" evidence="13">
    <location>
        <begin position="204"/>
        <end position="226"/>
    </location>
</feature>
<dbReference type="FunFam" id="3.30.160.60:FF:001720">
    <property type="entry name" value="Si:dkey-7i4.21"/>
    <property type="match status" value="1"/>
</dbReference>
<evidence type="ECO:0000256" key="11">
    <source>
        <dbReference type="PROSITE-ProRule" id="PRU00042"/>
    </source>
</evidence>
<dbReference type="InterPro" id="IPR036236">
    <property type="entry name" value="Znf_C2H2_sf"/>
</dbReference>
<keyword evidence="8" id="KW-0238">DNA-binding</keyword>
<keyword evidence="4" id="KW-0677">Repeat</keyword>
<keyword evidence="9" id="KW-0804">Transcription</keyword>
<evidence type="ECO:0000256" key="1">
    <source>
        <dbReference type="ARBA" id="ARBA00003767"/>
    </source>
</evidence>